<name>A0ABD2QGA3_9PLAT</name>
<sequence>MSDLQLLGQIRDMIKPEGTNNASESKSLAQSLETVKSFLQQVSNETTVFVQICRIHDVLQCHFALEQYVIKYIKENKRVHEVIAKNASSCPKPGMNGKFTTLYHYHRVLVQKCWFFRRELASGHKKTGEKT</sequence>
<dbReference type="AlphaFoldDB" id="A0ABD2QGA3"/>
<feature type="non-terminal residue" evidence="1">
    <location>
        <position position="131"/>
    </location>
</feature>
<accession>A0ABD2QGA3</accession>
<evidence type="ECO:0000313" key="2">
    <source>
        <dbReference type="Proteomes" id="UP001626550"/>
    </source>
</evidence>
<reference evidence="1 2" key="1">
    <citation type="submission" date="2024-11" db="EMBL/GenBank/DDBJ databases">
        <title>Adaptive evolution of stress response genes in parasites aligns with host niche diversity.</title>
        <authorList>
            <person name="Hahn C."/>
            <person name="Resl P."/>
        </authorList>
    </citation>
    <scope>NUCLEOTIDE SEQUENCE [LARGE SCALE GENOMIC DNA]</scope>
    <source>
        <strain evidence="1">EGGRZ-B1_66</strain>
        <tissue evidence="1">Body</tissue>
    </source>
</reference>
<dbReference type="Proteomes" id="UP001626550">
    <property type="component" value="Unassembled WGS sequence"/>
</dbReference>
<gene>
    <name evidence="1" type="ORF">Ciccas_002774</name>
</gene>
<dbReference type="EMBL" id="JBJKFK010000229">
    <property type="protein sequence ID" value="KAL3318571.1"/>
    <property type="molecule type" value="Genomic_DNA"/>
</dbReference>
<comment type="caution">
    <text evidence="1">The sequence shown here is derived from an EMBL/GenBank/DDBJ whole genome shotgun (WGS) entry which is preliminary data.</text>
</comment>
<proteinExistence type="predicted"/>
<organism evidence="1 2">
    <name type="scientific">Cichlidogyrus casuarinus</name>
    <dbReference type="NCBI Taxonomy" id="1844966"/>
    <lineage>
        <taxon>Eukaryota</taxon>
        <taxon>Metazoa</taxon>
        <taxon>Spiralia</taxon>
        <taxon>Lophotrochozoa</taxon>
        <taxon>Platyhelminthes</taxon>
        <taxon>Monogenea</taxon>
        <taxon>Monopisthocotylea</taxon>
        <taxon>Dactylogyridea</taxon>
        <taxon>Ancyrocephalidae</taxon>
        <taxon>Cichlidogyrus</taxon>
    </lineage>
</organism>
<protein>
    <submittedName>
        <fullName evidence="1">Uncharacterized protein</fullName>
    </submittedName>
</protein>
<keyword evidence="2" id="KW-1185">Reference proteome</keyword>
<evidence type="ECO:0000313" key="1">
    <source>
        <dbReference type="EMBL" id="KAL3318571.1"/>
    </source>
</evidence>